<evidence type="ECO:0000256" key="4">
    <source>
        <dbReference type="SAM" id="MobiDB-lite"/>
    </source>
</evidence>
<keyword evidence="3" id="KW-0325">Glycoprotein</keyword>
<evidence type="ECO:0000259" key="5">
    <source>
        <dbReference type="Pfam" id="PF00884"/>
    </source>
</evidence>
<evidence type="ECO:0000313" key="7">
    <source>
        <dbReference type="Proteomes" id="UP000649617"/>
    </source>
</evidence>
<feature type="region of interest" description="Disordered" evidence="4">
    <location>
        <begin position="1"/>
        <end position="27"/>
    </location>
</feature>
<dbReference type="SUPFAM" id="SSF53649">
    <property type="entry name" value="Alkaline phosphatase-like"/>
    <property type="match status" value="1"/>
</dbReference>
<evidence type="ECO:0000256" key="2">
    <source>
        <dbReference type="ARBA" id="ARBA00022837"/>
    </source>
</evidence>
<dbReference type="Proteomes" id="UP000649617">
    <property type="component" value="Unassembled WGS sequence"/>
</dbReference>
<keyword evidence="1" id="KW-0479">Metal-binding</keyword>
<dbReference type="Pfam" id="PF00884">
    <property type="entry name" value="Sulfatase"/>
    <property type="match status" value="1"/>
</dbReference>
<protein>
    <submittedName>
        <fullName evidence="6">Arsb protein</fullName>
    </submittedName>
</protein>
<proteinExistence type="predicted"/>
<dbReference type="AlphaFoldDB" id="A0A812QL79"/>
<dbReference type="PANTHER" id="PTHR10342:SF274">
    <property type="entry name" value="ARYLSULFATASE B"/>
    <property type="match status" value="1"/>
</dbReference>
<comment type="caution">
    <text evidence="6">The sequence shown here is derived from an EMBL/GenBank/DDBJ whole genome shotgun (WGS) entry which is preliminary data.</text>
</comment>
<dbReference type="GO" id="GO:0008484">
    <property type="term" value="F:sulfuric ester hydrolase activity"/>
    <property type="evidence" value="ECO:0007669"/>
    <property type="project" value="InterPro"/>
</dbReference>
<dbReference type="InterPro" id="IPR000917">
    <property type="entry name" value="Sulfatase_N"/>
</dbReference>
<evidence type="ECO:0000256" key="3">
    <source>
        <dbReference type="ARBA" id="ARBA00023180"/>
    </source>
</evidence>
<dbReference type="OrthoDB" id="103349at2759"/>
<keyword evidence="7" id="KW-1185">Reference proteome</keyword>
<evidence type="ECO:0000313" key="6">
    <source>
        <dbReference type="EMBL" id="CAE7392856.1"/>
    </source>
</evidence>
<sequence length="891" mass="99718">MTGSASARQAAAGDEEPLLASNKEKNRAEKPAQAAEMVGLIFLLTPAWLGLAAWACQGERCQAEQEPEVSELMQHSLQDARWHRHRYYGYSHYNSYSHGGKKKPNILIVIIDDMGFNQVGFRANASGNPDVFTPNMDQLAGEGIIMDRFYATPWCAPSRGALQTGRLDALNPHVANNVWNWQPNASFKDVRGEEKFTPFVGGVQPNTLTLGNRLREMGYRTHLNGKWGIGGGAYLNTPMGMGYDTFMGWYGDSMESCDGTEPAFAAGGAGPPTLNALHGFWRQDGMVDQNSSWCPLLIAEAEAGNMSTEELFVGCKSFKEELDDVADEKIRRRSRQIISEHDYEAEPLFLVHALQLLHLPIQYPRRFAPNITGASAPLNEDLRAATYGALTYVDWVIGDFVKAFKEQEQYDNTIIFVTSDNGGAIYAGSANNNYPLRGGKFNNFDGGQRVNAFFTGGWVGLALKKYRMKPFTSKTVMAINDLSETLLEMITEKQYPEGGMRNERSPLTGVPMWKAIVYKTQVPRRISYSDSMQLRVGQHISEFRKIWFTENRTIILDGNWTANFPNNSQFIPDLGYKWVRPCSTPYCHFDLASDPSEQVNLLLTTQQEDKLRKEVRDDWNLFVIDTSRVTSLGSDTGYPEQVSLWTHMGASGPFLNAAAKPSIPPAAQCWCRWIEDDLAVENVTHVVFNLYIGPRCTDRRSEFLQGSLRCELPLHLTQAPIPLRFAKDMWQTIGFETEDFETIILKAEWDFGLSTFPLPLLSVDWNPAVIEGLRNMNNRTGFTNYANIEKYPFNLVYTDSCPKFDIFTAPTPVTQVTDWLVTAGIFNNPTAGAGNSSGEKNVTGCFPVSRNESVCPSLDNSPPTVDGYMVPKYSTEECHAYCVLWNPEVDV</sequence>
<keyword evidence="2" id="KW-0106">Calcium</keyword>
<dbReference type="EMBL" id="CAJNIZ010017036">
    <property type="protein sequence ID" value="CAE7392856.1"/>
    <property type="molecule type" value="Genomic_DNA"/>
</dbReference>
<dbReference type="PANTHER" id="PTHR10342">
    <property type="entry name" value="ARYLSULFATASE"/>
    <property type="match status" value="1"/>
</dbReference>
<gene>
    <name evidence="6" type="primary">Arsb</name>
    <name evidence="6" type="ORF">SPIL2461_LOCUS9646</name>
</gene>
<name>A0A812QL79_SYMPI</name>
<reference evidence="6" key="1">
    <citation type="submission" date="2021-02" db="EMBL/GenBank/DDBJ databases">
        <authorList>
            <person name="Dougan E. K."/>
            <person name="Rhodes N."/>
            <person name="Thang M."/>
            <person name="Chan C."/>
        </authorList>
    </citation>
    <scope>NUCLEOTIDE SEQUENCE</scope>
</reference>
<evidence type="ECO:0000256" key="1">
    <source>
        <dbReference type="ARBA" id="ARBA00022723"/>
    </source>
</evidence>
<dbReference type="InterPro" id="IPR017850">
    <property type="entry name" value="Alkaline_phosphatase_core_sf"/>
</dbReference>
<dbReference type="InterPro" id="IPR047115">
    <property type="entry name" value="ARSB"/>
</dbReference>
<dbReference type="Gene3D" id="3.30.1120.10">
    <property type="match status" value="1"/>
</dbReference>
<organism evidence="6 7">
    <name type="scientific">Symbiodinium pilosum</name>
    <name type="common">Dinoflagellate</name>
    <dbReference type="NCBI Taxonomy" id="2952"/>
    <lineage>
        <taxon>Eukaryota</taxon>
        <taxon>Sar</taxon>
        <taxon>Alveolata</taxon>
        <taxon>Dinophyceae</taxon>
        <taxon>Suessiales</taxon>
        <taxon>Symbiodiniaceae</taxon>
        <taxon>Symbiodinium</taxon>
    </lineage>
</organism>
<dbReference type="Gene3D" id="3.40.720.10">
    <property type="entry name" value="Alkaline Phosphatase, subunit A"/>
    <property type="match status" value="1"/>
</dbReference>
<feature type="domain" description="Sulfatase N-terminal" evidence="5">
    <location>
        <begin position="104"/>
        <end position="487"/>
    </location>
</feature>
<accession>A0A812QL79</accession>
<dbReference type="GO" id="GO:0046872">
    <property type="term" value="F:metal ion binding"/>
    <property type="evidence" value="ECO:0007669"/>
    <property type="project" value="UniProtKB-KW"/>
</dbReference>